<gene>
    <name evidence="2" type="ORF">DdX_19585</name>
</gene>
<keyword evidence="1" id="KW-0732">Signal</keyword>
<dbReference type="AlphaFoldDB" id="A0AAD4MK72"/>
<keyword evidence="3" id="KW-1185">Reference proteome</keyword>
<dbReference type="Proteomes" id="UP001201812">
    <property type="component" value="Unassembled WGS sequence"/>
</dbReference>
<proteinExistence type="predicted"/>
<organism evidence="2 3">
    <name type="scientific">Ditylenchus destructor</name>
    <dbReference type="NCBI Taxonomy" id="166010"/>
    <lineage>
        <taxon>Eukaryota</taxon>
        <taxon>Metazoa</taxon>
        <taxon>Ecdysozoa</taxon>
        <taxon>Nematoda</taxon>
        <taxon>Chromadorea</taxon>
        <taxon>Rhabditida</taxon>
        <taxon>Tylenchina</taxon>
        <taxon>Tylenchomorpha</taxon>
        <taxon>Sphaerularioidea</taxon>
        <taxon>Anguinidae</taxon>
        <taxon>Anguininae</taxon>
        <taxon>Ditylenchus</taxon>
    </lineage>
</organism>
<evidence type="ECO:0000313" key="3">
    <source>
        <dbReference type="Proteomes" id="UP001201812"/>
    </source>
</evidence>
<protein>
    <submittedName>
        <fullName evidence="2">Uncharacterized protein</fullName>
    </submittedName>
</protein>
<dbReference type="EMBL" id="JAKKPZ010000404">
    <property type="protein sequence ID" value="KAI1695435.1"/>
    <property type="molecule type" value="Genomic_DNA"/>
</dbReference>
<comment type="caution">
    <text evidence="2">The sequence shown here is derived from an EMBL/GenBank/DDBJ whole genome shotgun (WGS) entry which is preliminary data.</text>
</comment>
<feature type="signal peptide" evidence="1">
    <location>
        <begin position="1"/>
        <end position="23"/>
    </location>
</feature>
<name>A0AAD4MK72_9BILA</name>
<reference evidence="2" key="1">
    <citation type="submission" date="2022-01" db="EMBL/GenBank/DDBJ databases">
        <title>Genome Sequence Resource for Two Populations of Ditylenchus destructor, the Migratory Endoparasitic Phytonematode.</title>
        <authorList>
            <person name="Zhang H."/>
            <person name="Lin R."/>
            <person name="Xie B."/>
        </authorList>
    </citation>
    <scope>NUCLEOTIDE SEQUENCE</scope>
    <source>
        <strain evidence="2">BazhouSP</strain>
    </source>
</reference>
<evidence type="ECO:0000313" key="2">
    <source>
        <dbReference type="EMBL" id="KAI1695435.1"/>
    </source>
</evidence>
<accession>A0AAD4MK72</accession>
<feature type="chain" id="PRO_5042045119" evidence="1">
    <location>
        <begin position="24"/>
        <end position="83"/>
    </location>
</feature>
<sequence>MHSLIIFSLLAFMVLHLFPNTDACTSLDGRHFLRSISGDEDGGSDECPIGCEACCFDGCICDEEAKNCRCLHKAKNSWNVGRN</sequence>
<evidence type="ECO:0000256" key="1">
    <source>
        <dbReference type="SAM" id="SignalP"/>
    </source>
</evidence>